<dbReference type="InterPro" id="IPR032710">
    <property type="entry name" value="NTF2-like_dom_sf"/>
</dbReference>
<evidence type="ECO:0000313" key="2">
    <source>
        <dbReference type="EMBL" id="ABG59836.1"/>
    </source>
</evidence>
<evidence type="ECO:0000313" key="3">
    <source>
        <dbReference type="Proteomes" id="UP000001822"/>
    </source>
</evidence>
<dbReference type="KEGG" id="chu:CHU_2583"/>
<organism evidence="2 3">
    <name type="scientific">Cytophaga hutchinsonii (strain ATCC 33406 / DSM 1761 / CIP 103989 / NBRC 15051 / NCIMB 9469 / D465)</name>
    <dbReference type="NCBI Taxonomy" id="269798"/>
    <lineage>
        <taxon>Bacteria</taxon>
        <taxon>Pseudomonadati</taxon>
        <taxon>Bacteroidota</taxon>
        <taxon>Cytophagia</taxon>
        <taxon>Cytophagales</taxon>
        <taxon>Cytophagaceae</taxon>
        <taxon>Cytophaga</taxon>
    </lineage>
</organism>
<dbReference type="Pfam" id="PF12680">
    <property type="entry name" value="SnoaL_2"/>
    <property type="match status" value="1"/>
</dbReference>
<accession>A0A6N4STS4</accession>
<dbReference type="AlphaFoldDB" id="A0A6N4STS4"/>
<dbReference type="Proteomes" id="UP000001822">
    <property type="component" value="Chromosome"/>
</dbReference>
<sequence length="158" mass="18319">MYAMLNQEVLEHFYHCFKYKDAEGMVSCYHDKVVFTDPAFGTLKGEAAKNMWRMLLERSTTLDIDYSNISADAEHGKAHWTATYIFSKTNREVVNHVTSKFEFKDGKIIRHIDSFNLKIWANQALGIKSTLLHLFGQLKPVVQSNARKTLIGYIKKRR</sequence>
<dbReference type="EMBL" id="CP000383">
    <property type="protein sequence ID" value="ABG59836.1"/>
    <property type="molecule type" value="Genomic_DNA"/>
</dbReference>
<feature type="domain" description="SnoaL-like" evidence="1">
    <location>
        <begin position="11"/>
        <end position="111"/>
    </location>
</feature>
<evidence type="ECO:0000259" key="1">
    <source>
        <dbReference type="Pfam" id="PF12680"/>
    </source>
</evidence>
<gene>
    <name evidence="2" type="ordered locus">CHU_2583</name>
</gene>
<proteinExistence type="predicted"/>
<reference evidence="2 3" key="1">
    <citation type="journal article" date="2007" name="Appl. Environ. Microbiol.">
        <title>Genome sequence of the cellulolytic gliding bacterium Cytophaga hutchinsonii.</title>
        <authorList>
            <person name="Xie G."/>
            <person name="Bruce D.C."/>
            <person name="Challacombe J.F."/>
            <person name="Chertkov O."/>
            <person name="Detter J.C."/>
            <person name="Gilna P."/>
            <person name="Han C.S."/>
            <person name="Lucas S."/>
            <person name="Misra M."/>
            <person name="Myers G.L."/>
            <person name="Richardson P."/>
            <person name="Tapia R."/>
            <person name="Thayer N."/>
            <person name="Thompson L.S."/>
            <person name="Brettin T.S."/>
            <person name="Henrissat B."/>
            <person name="Wilson D.B."/>
            <person name="McBride M.J."/>
        </authorList>
    </citation>
    <scope>NUCLEOTIDE SEQUENCE [LARGE SCALE GENOMIC DNA]</scope>
    <source>
        <strain evidence="3">ATCC 33406 / DSM 1761 / CIP 103989 / NBRC 15051 / NCIMB 9469 / D465</strain>
    </source>
</reference>
<dbReference type="InterPro" id="IPR037401">
    <property type="entry name" value="SnoaL-like"/>
</dbReference>
<dbReference type="SUPFAM" id="SSF54427">
    <property type="entry name" value="NTF2-like"/>
    <property type="match status" value="1"/>
</dbReference>
<keyword evidence="3" id="KW-1185">Reference proteome</keyword>
<name>A0A6N4STS4_CYTH3</name>
<protein>
    <recommendedName>
        <fullName evidence="1">SnoaL-like domain-containing protein</fullName>
    </recommendedName>
</protein>
<dbReference type="Gene3D" id="3.10.450.50">
    <property type="match status" value="1"/>
</dbReference>